<keyword evidence="6" id="KW-1185">Reference proteome</keyword>
<dbReference type="InterPro" id="IPR018392">
    <property type="entry name" value="LysM"/>
</dbReference>
<dbReference type="InterPro" id="IPR036779">
    <property type="entry name" value="LysM_dom_sf"/>
</dbReference>
<keyword evidence="3" id="KW-0732">Signal</keyword>
<evidence type="ECO:0000256" key="1">
    <source>
        <dbReference type="ARBA" id="ARBA00022669"/>
    </source>
</evidence>
<dbReference type="InParanoid" id="A0A165KLQ0"/>
<dbReference type="Pfam" id="PF01476">
    <property type="entry name" value="LysM"/>
    <property type="match status" value="1"/>
</dbReference>
<dbReference type="PANTHER" id="PTHR34997">
    <property type="entry name" value="AM15"/>
    <property type="match status" value="1"/>
</dbReference>
<dbReference type="CDD" id="cd00118">
    <property type="entry name" value="LysM"/>
    <property type="match status" value="1"/>
</dbReference>
<protein>
    <recommendedName>
        <fullName evidence="4">LysM domain-containing protein</fullName>
    </recommendedName>
</protein>
<dbReference type="EMBL" id="KV425941">
    <property type="protein sequence ID" value="KZV96544.1"/>
    <property type="molecule type" value="Genomic_DNA"/>
</dbReference>
<dbReference type="InterPro" id="IPR052210">
    <property type="entry name" value="LysM1-like"/>
</dbReference>
<name>A0A165KLQ0_EXIGL</name>
<accession>A0A165KLQ0</accession>
<sequence>MKFFIALALFGVAIASPLPHAKRECDSIPSQADPSVLAQVYSICQQRGCNDRVLLATFETLWIETHGNNLPCGDQDSLGVFQQRPSQGWGSPAQLMDVTYSTNAYLDLCIPTEAANPDTAPGVIAQTVQRSDYPDRYQQVEGVARGLIAQVQGAVHASQAASVCSSTYTPVAGDICSVIAQNYDISVDQFLSMNPSIDARCSNLQIGTAYCV</sequence>
<feature type="signal peptide" evidence="3">
    <location>
        <begin position="1"/>
        <end position="15"/>
    </location>
</feature>
<dbReference type="Gene3D" id="3.10.350.10">
    <property type="entry name" value="LysM domain"/>
    <property type="match status" value="1"/>
</dbReference>
<dbReference type="PANTHER" id="PTHR34997:SF1">
    <property type="entry name" value="PEPTIDOGLYCAN-BINDING LYSIN DOMAIN"/>
    <property type="match status" value="1"/>
</dbReference>
<keyword evidence="2" id="KW-0843">Virulence</keyword>
<feature type="domain" description="LysM" evidence="4">
    <location>
        <begin position="166"/>
        <end position="212"/>
    </location>
</feature>
<dbReference type="Proteomes" id="UP000077266">
    <property type="component" value="Unassembled WGS sequence"/>
</dbReference>
<proteinExistence type="predicted"/>
<feature type="chain" id="PRO_5012158711" description="LysM domain-containing protein" evidence="3">
    <location>
        <begin position="16"/>
        <end position="212"/>
    </location>
</feature>
<reference evidence="5 6" key="1">
    <citation type="journal article" date="2016" name="Mol. Biol. Evol.">
        <title>Comparative Genomics of Early-Diverging Mushroom-Forming Fungi Provides Insights into the Origins of Lignocellulose Decay Capabilities.</title>
        <authorList>
            <person name="Nagy L.G."/>
            <person name="Riley R."/>
            <person name="Tritt A."/>
            <person name="Adam C."/>
            <person name="Daum C."/>
            <person name="Floudas D."/>
            <person name="Sun H."/>
            <person name="Yadav J.S."/>
            <person name="Pangilinan J."/>
            <person name="Larsson K.H."/>
            <person name="Matsuura K."/>
            <person name="Barry K."/>
            <person name="Labutti K."/>
            <person name="Kuo R."/>
            <person name="Ohm R.A."/>
            <person name="Bhattacharya S.S."/>
            <person name="Shirouzu T."/>
            <person name="Yoshinaga Y."/>
            <person name="Martin F.M."/>
            <person name="Grigoriev I.V."/>
            <person name="Hibbett D.S."/>
        </authorList>
    </citation>
    <scope>NUCLEOTIDE SEQUENCE [LARGE SCALE GENOMIC DNA]</scope>
    <source>
        <strain evidence="5 6">HHB12029</strain>
    </source>
</reference>
<evidence type="ECO:0000256" key="2">
    <source>
        <dbReference type="ARBA" id="ARBA00023026"/>
    </source>
</evidence>
<dbReference type="PROSITE" id="PS51782">
    <property type="entry name" value="LYSM"/>
    <property type="match status" value="1"/>
</dbReference>
<dbReference type="AlphaFoldDB" id="A0A165KLQ0"/>
<dbReference type="OrthoDB" id="3012298at2759"/>
<dbReference type="GO" id="GO:0008061">
    <property type="term" value="F:chitin binding"/>
    <property type="evidence" value="ECO:0007669"/>
    <property type="project" value="UniProtKB-KW"/>
</dbReference>
<evidence type="ECO:0000256" key="3">
    <source>
        <dbReference type="SAM" id="SignalP"/>
    </source>
</evidence>
<organism evidence="5 6">
    <name type="scientific">Exidia glandulosa HHB12029</name>
    <dbReference type="NCBI Taxonomy" id="1314781"/>
    <lineage>
        <taxon>Eukaryota</taxon>
        <taxon>Fungi</taxon>
        <taxon>Dikarya</taxon>
        <taxon>Basidiomycota</taxon>
        <taxon>Agaricomycotina</taxon>
        <taxon>Agaricomycetes</taxon>
        <taxon>Auriculariales</taxon>
        <taxon>Exidiaceae</taxon>
        <taxon>Exidia</taxon>
    </lineage>
</organism>
<dbReference type="SUPFAM" id="SSF54106">
    <property type="entry name" value="LysM domain"/>
    <property type="match status" value="1"/>
</dbReference>
<evidence type="ECO:0000313" key="5">
    <source>
        <dbReference type="EMBL" id="KZV96544.1"/>
    </source>
</evidence>
<keyword evidence="1" id="KW-0147">Chitin-binding</keyword>
<evidence type="ECO:0000259" key="4">
    <source>
        <dbReference type="PROSITE" id="PS51782"/>
    </source>
</evidence>
<gene>
    <name evidence="5" type="ORF">EXIGLDRAFT_833519</name>
</gene>
<evidence type="ECO:0000313" key="6">
    <source>
        <dbReference type="Proteomes" id="UP000077266"/>
    </source>
</evidence>